<gene>
    <name evidence="7" type="ORF">FHX72_001202</name>
</gene>
<name>A0A7W4UMC2_9MICO</name>
<keyword evidence="2" id="KW-0863">Zinc-finger</keyword>
<protein>
    <submittedName>
        <fullName evidence="7">RNA polymerase-binding transcription factor DksA</fullName>
    </submittedName>
</protein>
<dbReference type="SUPFAM" id="SSF57716">
    <property type="entry name" value="Glucocorticoid receptor-like (DNA-binding domain)"/>
    <property type="match status" value="1"/>
</dbReference>
<dbReference type="Pfam" id="PF01258">
    <property type="entry name" value="zf-dskA_traR"/>
    <property type="match status" value="1"/>
</dbReference>
<comment type="caution">
    <text evidence="7">The sequence shown here is derived from an EMBL/GenBank/DDBJ whole genome shotgun (WGS) entry which is preliminary data.</text>
</comment>
<keyword evidence="1" id="KW-0479">Metal-binding</keyword>
<accession>A0A7W4UMC2</accession>
<dbReference type="PANTHER" id="PTHR33823:SF4">
    <property type="entry name" value="GENERAL STRESS PROTEIN 16O"/>
    <property type="match status" value="1"/>
</dbReference>
<evidence type="ECO:0000259" key="6">
    <source>
        <dbReference type="Pfam" id="PF01258"/>
    </source>
</evidence>
<dbReference type="PANTHER" id="PTHR33823">
    <property type="entry name" value="RNA POLYMERASE-BINDING TRANSCRIPTION FACTOR DKSA-RELATED"/>
    <property type="match status" value="1"/>
</dbReference>
<evidence type="ECO:0000256" key="3">
    <source>
        <dbReference type="ARBA" id="ARBA00022833"/>
    </source>
</evidence>
<evidence type="ECO:0000256" key="4">
    <source>
        <dbReference type="PROSITE-ProRule" id="PRU00510"/>
    </source>
</evidence>
<dbReference type="Proteomes" id="UP000545286">
    <property type="component" value="Unassembled WGS sequence"/>
</dbReference>
<feature type="region of interest" description="Disordered" evidence="5">
    <location>
        <begin position="48"/>
        <end position="72"/>
    </location>
</feature>
<feature type="compositionally biased region" description="Basic and acidic residues" evidence="5">
    <location>
        <begin position="1"/>
        <end position="11"/>
    </location>
</feature>
<evidence type="ECO:0000313" key="8">
    <source>
        <dbReference type="Proteomes" id="UP000545286"/>
    </source>
</evidence>
<dbReference type="RefSeq" id="WP_183623614.1">
    <property type="nucleotide sequence ID" value="NZ_JACHWJ010000001.1"/>
</dbReference>
<evidence type="ECO:0000256" key="2">
    <source>
        <dbReference type="ARBA" id="ARBA00022771"/>
    </source>
</evidence>
<keyword evidence="8" id="KW-1185">Reference proteome</keyword>
<evidence type="ECO:0000256" key="1">
    <source>
        <dbReference type="ARBA" id="ARBA00022723"/>
    </source>
</evidence>
<dbReference type="PROSITE" id="PS51128">
    <property type="entry name" value="ZF_DKSA_2"/>
    <property type="match status" value="1"/>
</dbReference>
<feature type="domain" description="Zinc finger DksA/TraR C4-type" evidence="6">
    <location>
        <begin position="99"/>
        <end position="128"/>
    </location>
</feature>
<dbReference type="InterPro" id="IPR000962">
    <property type="entry name" value="Znf_DskA_TraR"/>
</dbReference>
<evidence type="ECO:0000313" key="7">
    <source>
        <dbReference type="EMBL" id="MBB2957090.1"/>
    </source>
</evidence>
<feature type="zinc finger region" description="dksA C4-type" evidence="4">
    <location>
        <begin position="103"/>
        <end position="127"/>
    </location>
</feature>
<organism evidence="7 8">
    <name type="scientific">Pseudoclavibacter helvolus</name>
    <dbReference type="NCBI Taxonomy" id="255205"/>
    <lineage>
        <taxon>Bacteria</taxon>
        <taxon>Bacillati</taxon>
        <taxon>Actinomycetota</taxon>
        <taxon>Actinomycetes</taxon>
        <taxon>Micrococcales</taxon>
        <taxon>Microbacteriaceae</taxon>
        <taxon>Pseudoclavibacter</taxon>
    </lineage>
</organism>
<dbReference type="GO" id="GO:0008270">
    <property type="term" value="F:zinc ion binding"/>
    <property type="evidence" value="ECO:0007669"/>
    <property type="project" value="UniProtKB-KW"/>
</dbReference>
<reference evidence="7 8" key="1">
    <citation type="submission" date="2020-08" db="EMBL/GenBank/DDBJ databases">
        <title>Sequencing the genomes of 1000 actinobacteria strains.</title>
        <authorList>
            <person name="Klenk H.-P."/>
        </authorList>
    </citation>
    <scope>NUCLEOTIDE SEQUENCE [LARGE SCALE GENOMIC DNA]</scope>
    <source>
        <strain evidence="7 8">DSM 20419</strain>
    </source>
</reference>
<dbReference type="Gene3D" id="1.20.120.910">
    <property type="entry name" value="DksA, coiled-coil domain"/>
    <property type="match status" value="1"/>
</dbReference>
<dbReference type="AlphaFoldDB" id="A0A7W4UMC2"/>
<proteinExistence type="predicted"/>
<sequence>MNETDGERESAEAGDASDSSTHSARLDALRTVAVDRVARSEAALSSLVRDRSSLNDDDEHDPDGAPLSAEWSRLSGQVEASRAELQRIEAAVLRVEKETFGVCVACGRPIPEVRLRVRPFAETCVACADLPRRSTR</sequence>
<evidence type="ECO:0000256" key="5">
    <source>
        <dbReference type="SAM" id="MobiDB-lite"/>
    </source>
</evidence>
<feature type="region of interest" description="Disordered" evidence="5">
    <location>
        <begin position="1"/>
        <end position="24"/>
    </location>
</feature>
<keyword evidence="3" id="KW-0862">Zinc</keyword>
<dbReference type="EMBL" id="JACHWJ010000001">
    <property type="protein sequence ID" value="MBB2957090.1"/>
    <property type="molecule type" value="Genomic_DNA"/>
</dbReference>